<reference evidence="1" key="1">
    <citation type="journal article" date="2023" name="G3 (Bethesda)">
        <title>A reference genome for the long-term kleptoplast-retaining sea slug Elysia crispata morphotype clarki.</title>
        <authorList>
            <person name="Eastman K.E."/>
            <person name="Pendleton A.L."/>
            <person name="Shaikh M.A."/>
            <person name="Suttiyut T."/>
            <person name="Ogas R."/>
            <person name="Tomko P."/>
            <person name="Gavelis G."/>
            <person name="Widhalm J.R."/>
            <person name="Wisecaver J.H."/>
        </authorList>
    </citation>
    <scope>NUCLEOTIDE SEQUENCE</scope>
    <source>
        <strain evidence="1">ECLA1</strain>
    </source>
</reference>
<evidence type="ECO:0000313" key="1">
    <source>
        <dbReference type="EMBL" id="KAK3786570.1"/>
    </source>
</evidence>
<comment type="caution">
    <text evidence="1">The sequence shown here is derived from an EMBL/GenBank/DDBJ whole genome shotgun (WGS) entry which is preliminary data.</text>
</comment>
<proteinExistence type="predicted"/>
<dbReference type="Proteomes" id="UP001283361">
    <property type="component" value="Unassembled WGS sequence"/>
</dbReference>
<organism evidence="1 2">
    <name type="scientific">Elysia crispata</name>
    <name type="common">lettuce slug</name>
    <dbReference type="NCBI Taxonomy" id="231223"/>
    <lineage>
        <taxon>Eukaryota</taxon>
        <taxon>Metazoa</taxon>
        <taxon>Spiralia</taxon>
        <taxon>Lophotrochozoa</taxon>
        <taxon>Mollusca</taxon>
        <taxon>Gastropoda</taxon>
        <taxon>Heterobranchia</taxon>
        <taxon>Euthyneura</taxon>
        <taxon>Panpulmonata</taxon>
        <taxon>Sacoglossa</taxon>
        <taxon>Placobranchoidea</taxon>
        <taxon>Plakobranchidae</taxon>
        <taxon>Elysia</taxon>
    </lineage>
</organism>
<protein>
    <submittedName>
        <fullName evidence="1">Uncharacterized protein</fullName>
    </submittedName>
</protein>
<evidence type="ECO:0000313" key="2">
    <source>
        <dbReference type="Proteomes" id="UP001283361"/>
    </source>
</evidence>
<gene>
    <name evidence="1" type="ORF">RRG08_036675</name>
</gene>
<name>A0AAE1DY36_9GAST</name>
<accession>A0AAE1DY36</accession>
<sequence length="153" mass="17751">MTCDSMSYGLLQYFESMHKRFPRPSPKHYAVHTGEPRKSRWRTWRNTRGRSRTCLPWGPPILLEAYQTDCHIEPLLVTNEKVKSLLRESPRRANPTLPFVAVEMANGYKFSRIADPMKLCNAFGKPQALQLVTKYLEKSFHAVAFTKYAKEVC</sequence>
<dbReference type="AlphaFoldDB" id="A0AAE1DY36"/>
<dbReference type="EMBL" id="JAWDGP010001955">
    <property type="protein sequence ID" value="KAK3786570.1"/>
    <property type="molecule type" value="Genomic_DNA"/>
</dbReference>
<keyword evidence="2" id="KW-1185">Reference proteome</keyword>